<dbReference type="OrthoDB" id="209833at2"/>
<dbReference type="RefSeq" id="WP_145347767.1">
    <property type="nucleotide sequence ID" value="NZ_CP036261.1"/>
</dbReference>
<dbReference type="InterPro" id="IPR027558">
    <property type="entry name" value="Pre_pil_HX9DG_C"/>
</dbReference>
<sequence length="314" mass="33588">MARVKRQGFTLVELLVVIAIIGILVGLLLPAVQAAREAARRMQCSNNLKQIGLALHNYHDTYNTLPPLVITPAADPSDSTANNPIGGGNVESWGWTAFILPFIEQGALHESAGIGEGRLLELEVNNAAKVVVSAYRCPSDVGAEVGDVAQRFLKGAGSNYAAYNNSRSGVFYHNTTPDGGFYQNKSRKFRDVTDGLSNSMAVGESCSRLNGQTMSLKSWAGCFYGEDGNCLDEVGLSGRWPINDSTGSIDQKGEALSSLHPGGAMVQLFDGSIRFLSENIQFARSAAPNNNTSACDSLYEFLIGINDGNPISEF</sequence>
<dbReference type="AlphaFoldDB" id="A0A517M4M7"/>
<dbReference type="PANTHER" id="PTHR30093">
    <property type="entry name" value="GENERAL SECRETION PATHWAY PROTEIN G"/>
    <property type="match status" value="1"/>
</dbReference>
<dbReference type="NCBIfam" id="TIGR02532">
    <property type="entry name" value="IV_pilin_GFxxxE"/>
    <property type="match status" value="1"/>
</dbReference>
<dbReference type="SUPFAM" id="SSF54523">
    <property type="entry name" value="Pili subunits"/>
    <property type="match status" value="1"/>
</dbReference>
<proteinExistence type="predicted"/>
<dbReference type="KEGG" id="ruv:EC9_40200"/>
<organism evidence="2 3">
    <name type="scientific">Rosistilla ulvae</name>
    <dbReference type="NCBI Taxonomy" id="1930277"/>
    <lineage>
        <taxon>Bacteria</taxon>
        <taxon>Pseudomonadati</taxon>
        <taxon>Planctomycetota</taxon>
        <taxon>Planctomycetia</taxon>
        <taxon>Pirellulales</taxon>
        <taxon>Pirellulaceae</taxon>
        <taxon>Rosistilla</taxon>
    </lineage>
</organism>
<name>A0A517M4M7_9BACT</name>
<evidence type="ECO:0000313" key="2">
    <source>
        <dbReference type="EMBL" id="QDS89819.1"/>
    </source>
</evidence>
<dbReference type="PROSITE" id="PS00409">
    <property type="entry name" value="PROKAR_NTER_METHYL"/>
    <property type="match status" value="1"/>
</dbReference>
<dbReference type="Gene3D" id="3.30.700.10">
    <property type="entry name" value="Glycoprotein, Type 4 Pilin"/>
    <property type="match status" value="1"/>
</dbReference>
<dbReference type="InterPro" id="IPR011453">
    <property type="entry name" value="DUF1559"/>
</dbReference>
<dbReference type="EMBL" id="CP036261">
    <property type="protein sequence ID" value="QDS89819.1"/>
    <property type="molecule type" value="Genomic_DNA"/>
</dbReference>
<dbReference type="InterPro" id="IPR045584">
    <property type="entry name" value="Pilin-like"/>
</dbReference>
<accession>A0A517M4M7</accession>
<dbReference type="PANTHER" id="PTHR30093:SF2">
    <property type="entry name" value="TYPE II SECRETION SYSTEM PROTEIN H"/>
    <property type="match status" value="1"/>
</dbReference>
<feature type="domain" description="DUF1559" evidence="1">
    <location>
        <begin position="33"/>
        <end position="281"/>
    </location>
</feature>
<evidence type="ECO:0000259" key="1">
    <source>
        <dbReference type="Pfam" id="PF07596"/>
    </source>
</evidence>
<evidence type="ECO:0000313" key="3">
    <source>
        <dbReference type="Proteomes" id="UP000319557"/>
    </source>
</evidence>
<gene>
    <name evidence="2" type="primary">xcpT_13</name>
    <name evidence="2" type="ORF">EC9_40200</name>
</gene>
<keyword evidence="3" id="KW-1185">Reference proteome</keyword>
<dbReference type="Pfam" id="PF07596">
    <property type="entry name" value="SBP_bac_10"/>
    <property type="match status" value="1"/>
</dbReference>
<dbReference type="InterPro" id="IPR012902">
    <property type="entry name" value="N_methyl_site"/>
</dbReference>
<dbReference type="Proteomes" id="UP000319557">
    <property type="component" value="Chromosome"/>
</dbReference>
<dbReference type="NCBIfam" id="TIGR04294">
    <property type="entry name" value="pre_pil_HX9DG"/>
    <property type="match status" value="1"/>
</dbReference>
<dbReference type="Pfam" id="PF07963">
    <property type="entry name" value="N_methyl"/>
    <property type="match status" value="1"/>
</dbReference>
<protein>
    <submittedName>
        <fullName evidence="2">Type II secretion system protein G</fullName>
    </submittedName>
</protein>
<reference evidence="2 3" key="1">
    <citation type="submission" date="2019-02" db="EMBL/GenBank/DDBJ databases">
        <title>Deep-cultivation of Planctomycetes and their phenomic and genomic characterization uncovers novel biology.</title>
        <authorList>
            <person name="Wiegand S."/>
            <person name="Jogler M."/>
            <person name="Boedeker C."/>
            <person name="Pinto D."/>
            <person name="Vollmers J."/>
            <person name="Rivas-Marin E."/>
            <person name="Kohn T."/>
            <person name="Peeters S.H."/>
            <person name="Heuer A."/>
            <person name="Rast P."/>
            <person name="Oberbeckmann S."/>
            <person name="Bunk B."/>
            <person name="Jeske O."/>
            <person name="Meyerdierks A."/>
            <person name="Storesund J.E."/>
            <person name="Kallscheuer N."/>
            <person name="Luecker S."/>
            <person name="Lage O.M."/>
            <person name="Pohl T."/>
            <person name="Merkel B.J."/>
            <person name="Hornburger P."/>
            <person name="Mueller R.-W."/>
            <person name="Bruemmer F."/>
            <person name="Labrenz M."/>
            <person name="Spormann A.M."/>
            <person name="Op den Camp H."/>
            <person name="Overmann J."/>
            <person name="Amann R."/>
            <person name="Jetten M.S.M."/>
            <person name="Mascher T."/>
            <person name="Medema M.H."/>
            <person name="Devos D.P."/>
            <person name="Kaster A.-K."/>
            <person name="Ovreas L."/>
            <person name="Rohde M."/>
            <person name="Galperin M.Y."/>
            <person name="Jogler C."/>
        </authorList>
    </citation>
    <scope>NUCLEOTIDE SEQUENCE [LARGE SCALE GENOMIC DNA]</scope>
    <source>
        <strain evidence="2 3">EC9</strain>
    </source>
</reference>